<gene>
    <name evidence="4" type="ORF">MENT_LOCUS57834</name>
</gene>
<feature type="region of interest" description="Disordered" evidence="2">
    <location>
        <begin position="647"/>
        <end position="700"/>
    </location>
</feature>
<reference evidence="4 5" key="1">
    <citation type="submission" date="2020-08" db="EMBL/GenBank/DDBJ databases">
        <authorList>
            <person name="Koutsovoulos G."/>
            <person name="Danchin GJ E."/>
        </authorList>
    </citation>
    <scope>NUCLEOTIDE SEQUENCE [LARGE SCALE GENOMIC DNA]</scope>
</reference>
<accession>A0A6V7XXM7</accession>
<dbReference type="EMBL" id="CAJEWN010002524">
    <property type="protein sequence ID" value="CAD2204112.1"/>
    <property type="molecule type" value="Genomic_DNA"/>
</dbReference>
<dbReference type="InterPro" id="IPR008271">
    <property type="entry name" value="Ser/Thr_kinase_AS"/>
</dbReference>
<dbReference type="SMART" id="SM00220">
    <property type="entry name" value="S_TKc"/>
    <property type="match status" value="1"/>
</dbReference>
<name>A0A6V7XXM7_MELEN</name>
<comment type="caution">
    <text evidence="4">The sequence shown here is derived from an EMBL/GenBank/DDBJ whole genome shotgun (WGS) entry which is preliminary data.</text>
</comment>
<dbReference type="PROSITE" id="PS50011">
    <property type="entry name" value="PROTEIN_KINASE_DOM"/>
    <property type="match status" value="1"/>
</dbReference>
<protein>
    <recommendedName>
        <fullName evidence="1">non-specific serine/threonine protein kinase</fullName>
        <ecNumber evidence="1">2.7.11.1</ecNumber>
    </recommendedName>
</protein>
<dbReference type="SUPFAM" id="SSF56112">
    <property type="entry name" value="Protein kinase-like (PK-like)"/>
    <property type="match status" value="1"/>
</dbReference>
<evidence type="ECO:0000313" key="5">
    <source>
        <dbReference type="Proteomes" id="UP000580250"/>
    </source>
</evidence>
<evidence type="ECO:0000259" key="3">
    <source>
        <dbReference type="PROSITE" id="PS50011"/>
    </source>
</evidence>
<dbReference type="EC" id="2.7.11.1" evidence="1"/>
<evidence type="ECO:0000256" key="1">
    <source>
        <dbReference type="ARBA" id="ARBA00012513"/>
    </source>
</evidence>
<dbReference type="InterPro" id="IPR011009">
    <property type="entry name" value="Kinase-like_dom_sf"/>
</dbReference>
<dbReference type="OrthoDB" id="5979581at2759"/>
<feature type="compositionally biased region" description="Basic and acidic residues" evidence="2">
    <location>
        <begin position="594"/>
        <end position="609"/>
    </location>
</feature>
<proteinExistence type="predicted"/>
<dbReference type="Pfam" id="PF00069">
    <property type="entry name" value="Pkinase"/>
    <property type="match status" value="1"/>
</dbReference>
<evidence type="ECO:0000313" key="4">
    <source>
        <dbReference type="EMBL" id="CAD2204112.1"/>
    </source>
</evidence>
<dbReference type="InterPro" id="IPR050235">
    <property type="entry name" value="CK1_Ser-Thr_kinase"/>
</dbReference>
<dbReference type="GO" id="GO:0004674">
    <property type="term" value="F:protein serine/threonine kinase activity"/>
    <property type="evidence" value="ECO:0007669"/>
    <property type="project" value="UniProtKB-EC"/>
</dbReference>
<dbReference type="AlphaFoldDB" id="A0A6V7XXM7"/>
<sequence length="933" mass="104162">MHQPNNLTTSTNFHSFQLPQSSATASYFQTTTLSPQHNLKCSAVVQLMPNCHPTTAMANQQQSIPSSGQLHLISFRPVIDNGTKFLDSNSCQPGSSAFTAAFVPANLIHSGQHSHPHGPNPPTFLGINDCLPLPQTFSQLPPLPPPPPNIFIQPPSASTAHSNFLPQTFLPPSTAAAVLHKLAHPVMAVHHHQQHIVSAPNKKCRPPSLDGAGDWTTAVTGWEQAAMIKNKIGLLVNNRFRIMQSIASGSYGEIFAAEDLHSPGAKKQRVAVKFDGACRDNHLRYEYLVYKSVLYEDGNGKVEGFPQVYCYDHEFGHNIMVMELLGAPVASLFAFCNRRFARQTIVSLGEQMIHRIRHLHQRGFIHRDIKPENFLMGLPPGKESTLYLIDFGLARRYRFREGENRTLTHIPFRRGRSFIGTAKYASLNSHKNIELSRRDDLESLAYVLIELVNGHLPWKNISKRNATTRHQASQRIRQLKEQTSWEEFCPCLAKFIRYCREIHFGDEPNYDKLLDMLQSVLIPELSVFPAPSLPVCKTVECSTGDVSTKSSKVAATKALCCQTLKTAEKTTQVNFGQEDTEDFEKQTAQQLEQFEKENDRRRSDFDEKMSVTTTSDETMSAMAQSMQNFAITTTAVENTNAVSSDYDELGGAATTTTSCSENELDPSGRVSRSRPTIRSGTGTADDEDSQPTPQQEQHQVCRKCRRLRDQTHQQQQQKRVKDQQIYHLKQKKPQQRVDTALQTDLGNDYNFVGGGRQFKRSSTLPPEQRRMCWQNARESNAERRFQYENKFSWTLPINAEQQLLFTQPSGIHPAIQIISPSAAALLPISPLKAPTIAQFTAAGSRTTTIPFGVPTNALIQNQQAAVVQQHNPFIHPPLPLTKQSNINCQKHFSDEMQNLLQKQGTPLQVAFVLPPPTLAAATISDQIGTSAAP</sequence>
<dbReference type="GO" id="GO:0005524">
    <property type="term" value="F:ATP binding"/>
    <property type="evidence" value="ECO:0007669"/>
    <property type="project" value="InterPro"/>
</dbReference>
<feature type="domain" description="Protein kinase" evidence="3">
    <location>
        <begin position="240"/>
        <end position="521"/>
    </location>
</feature>
<dbReference type="Gene3D" id="1.10.510.10">
    <property type="entry name" value="Transferase(Phosphotransferase) domain 1"/>
    <property type="match status" value="1"/>
</dbReference>
<evidence type="ECO:0000256" key="2">
    <source>
        <dbReference type="SAM" id="MobiDB-lite"/>
    </source>
</evidence>
<organism evidence="4 5">
    <name type="scientific">Meloidogyne enterolobii</name>
    <name type="common">Root-knot nematode worm</name>
    <name type="synonym">Meloidogyne mayaguensis</name>
    <dbReference type="NCBI Taxonomy" id="390850"/>
    <lineage>
        <taxon>Eukaryota</taxon>
        <taxon>Metazoa</taxon>
        <taxon>Ecdysozoa</taxon>
        <taxon>Nematoda</taxon>
        <taxon>Chromadorea</taxon>
        <taxon>Rhabditida</taxon>
        <taxon>Tylenchina</taxon>
        <taxon>Tylenchomorpha</taxon>
        <taxon>Tylenchoidea</taxon>
        <taxon>Meloidogynidae</taxon>
        <taxon>Meloidogyninae</taxon>
        <taxon>Meloidogyne</taxon>
    </lineage>
</organism>
<feature type="compositionally biased region" description="Polar residues" evidence="2">
    <location>
        <begin position="673"/>
        <end position="682"/>
    </location>
</feature>
<dbReference type="Proteomes" id="UP000580250">
    <property type="component" value="Unassembled WGS sequence"/>
</dbReference>
<dbReference type="PANTHER" id="PTHR11909">
    <property type="entry name" value="CASEIN KINASE-RELATED"/>
    <property type="match status" value="1"/>
</dbReference>
<dbReference type="InterPro" id="IPR000719">
    <property type="entry name" value="Prot_kinase_dom"/>
</dbReference>
<feature type="region of interest" description="Disordered" evidence="2">
    <location>
        <begin position="594"/>
        <end position="613"/>
    </location>
</feature>
<dbReference type="CDD" id="cd14016">
    <property type="entry name" value="STKc_CK1"/>
    <property type="match status" value="1"/>
</dbReference>
<dbReference type="PROSITE" id="PS00108">
    <property type="entry name" value="PROTEIN_KINASE_ST"/>
    <property type="match status" value="1"/>
</dbReference>